<evidence type="ECO:0000313" key="2">
    <source>
        <dbReference type="EMBL" id="MBC6449719.1"/>
    </source>
</evidence>
<dbReference type="Pfam" id="PF04149">
    <property type="entry name" value="DUF397"/>
    <property type="match status" value="1"/>
</dbReference>
<dbReference type="EMBL" id="JABVED010000012">
    <property type="protein sequence ID" value="MBC6449719.1"/>
    <property type="molecule type" value="Genomic_DNA"/>
</dbReference>
<dbReference type="InterPro" id="IPR007278">
    <property type="entry name" value="DUF397"/>
</dbReference>
<feature type="domain" description="DUF397" evidence="1">
    <location>
        <begin position="4"/>
        <end position="47"/>
    </location>
</feature>
<dbReference type="Proteomes" id="UP000734823">
    <property type="component" value="Unassembled WGS sequence"/>
</dbReference>
<comment type="caution">
    <text evidence="2">The sequence shown here is derived from an EMBL/GenBank/DDBJ whole genome shotgun (WGS) entry which is preliminary data.</text>
</comment>
<evidence type="ECO:0000259" key="1">
    <source>
        <dbReference type="Pfam" id="PF04149"/>
    </source>
</evidence>
<sequence length="57" mass="6113">MHGAWRKSSFSDHAGDCVEVAYSATVRVRDSKNPAGGTLTLPPAAWSPERLANLRSS</sequence>
<gene>
    <name evidence="2" type="ORF">GPZ80_21375</name>
</gene>
<dbReference type="RefSeq" id="WP_187222730.1">
    <property type="nucleotide sequence ID" value="NZ_JABVED010000012.1"/>
</dbReference>
<accession>A0ABR7LBH3</accession>
<evidence type="ECO:0000313" key="3">
    <source>
        <dbReference type="Proteomes" id="UP000734823"/>
    </source>
</evidence>
<organism evidence="2 3">
    <name type="scientific">Actinokineospora xionganensis</name>
    <dbReference type="NCBI Taxonomy" id="2684470"/>
    <lineage>
        <taxon>Bacteria</taxon>
        <taxon>Bacillati</taxon>
        <taxon>Actinomycetota</taxon>
        <taxon>Actinomycetes</taxon>
        <taxon>Pseudonocardiales</taxon>
        <taxon>Pseudonocardiaceae</taxon>
        <taxon>Actinokineospora</taxon>
    </lineage>
</organism>
<keyword evidence="3" id="KW-1185">Reference proteome</keyword>
<proteinExistence type="predicted"/>
<name>A0ABR7LBH3_9PSEU</name>
<protein>
    <submittedName>
        <fullName evidence="2">DUF397 domain-containing protein</fullName>
    </submittedName>
</protein>
<reference evidence="2 3" key="1">
    <citation type="submission" date="2020-06" db="EMBL/GenBank/DDBJ databases">
        <title>Actinokineospora xiongansis sp. nov., isolated from soil of Baiyangdian.</title>
        <authorList>
            <person name="Zhang X."/>
        </authorList>
    </citation>
    <scope>NUCLEOTIDE SEQUENCE [LARGE SCALE GENOMIC DNA]</scope>
    <source>
        <strain evidence="2 3">HBU206404</strain>
    </source>
</reference>